<dbReference type="RefSeq" id="WP_099881574.1">
    <property type="nucleotide sequence ID" value="NZ_CP024608.1"/>
</dbReference>
<dbReference type="KEGG" id="mass:CR152_31255"/>
<keyword evidence="1" id="KW-0732">Signal</keyword>
<dbReference type="InterPro" id="IPR013424">
    <property type="entry name" value="Ice-binding_C"/>
</dbReference>
<dbReference type="NCBIfam" id="TIGR02595">
    <property type="entry name" value="PEP_CTERM"/>
    <property type="match status" value="1"/>
</dbReference>
<feature type="chain" id="PRO_5013837321" description="PEP-CTERM protein-sorting domain-containing protein" evidence="1">
    <location>
        <begin position="27"/>
        <end position="202"/>
    </location>
</feature>
<dbReference type="NCBIfam" id="NF038129">
    <property type="entry name" value="PEP_NF038129"/>
    <property type="match status" value="1"/>
</dbReference>
<dbReference type="OrthoDB" id="8702817at2"/>
<protein>
    <recommendedName>
        <fullName evidence="4">PEP-CTERM protein-sorting domain-containing protein</fullName>
    </recommendedName>
</protein>
<feature type="signal peptide" evidence="1">
    <location>
        <begin position="1"/>
        <end position="26"/>
    </location>
</feature>
<reference evidence="2" key="1">
    <citation type="submission" date="2017-10" db="EMBL/GenBank/DDBJ databases">
        <title>Massilia psychrophilum sp. nov., a novel purple-pigmented bacterium isolated from Tianshan glacier, Xinjiang Municipality, China.</title>
        <authorList>
            <person name="Wang H."/>
        </authorList>
    </citation>
    <scope>NUCLEOTIDE SEQUENCE [LARGE SCALE GENOMIC DNA]</scope>
    <source>
        <strain evidence="2">B2</strain>
    </source>
</reference>
<accession>A0A2D2DU32</accession>
<sequence>MFNFKTFVKQALLAATLAFGIGNATAGPTYHVDIDTTIYSGAGSIDFWLSSFNGATGTIATVSNFTGSLGAETYRIGSVNGVLPASTKFDNSDSFSSVTHDVVLGGKFGFDVNFSGDFLTVPGFASTFSVAMFNALGEYLVQPDYLVEFSLTPVTVDDAASVTYTAARNVRVSVPEPSDLLLVMTGLGLVGFMRRRAAKAPR</sequence>
<dbReference type="EMBL" id="CP024608">
    <property type="protein sequence ID" value="ATQ78494.1"/>
    <property type="molecule type" value="Genomic_DNA"/>
</dbReference>
<dbReference type="AlphaFoldDB" id="A0A2D2DU32"/>
<name>A0A2D2DU32_9BURK</name>
<evidence type="ECO:0008006" key="4">
    <source>
        <dbReference type="Google" id="ProtNLM"/>
    </source>
</evidence>
<evidence type="ECO:0000313" key="2">
    <source>
        <dbReference type="EMBL" id="ATQ78494.1"/>
    </source>
</evidence>
<dbReference type="Proteomes" id="UP000229897">
    <property type="component" value="Chromosome"/>
</dbReference>
<evidence type="ECO:0000256" key="1">
    <source>
        <dbReference type="SAM" id="SignalP"/>
    </source>
</evidence>
<organism evidence="2 3">
    <name type="scientific">Massilia violaceinigra</name>
    <dbReference type="NCBI Taxonomy" id="2045208"/>
    <lineage>
        <taxon>Bacteria</taxon>
        <taxon>Pseudomonadati</taxon>
        <taxon>Pseudomonadota</taxon>
        <taxon>Betaproteobacteria</taxon>
        <taxon>Burkholderiales</taxon>
        <taxon>Oxalobacteraceae</taxon>
        <taxon>Telluria group</taxon>
        <taxon>Massilia</taxon>
    </lineage>
</organism>
<proteinExistence type="predicted"/>
<evidence type="ECO:0000313" key="3">
    <source>
        <dbReference type="Proteomes" id="UP000229897"/>
    </source>
</evidence>
<keyword evidence="3" id="KW-1185">Reference proteome</keyword>
<gene>
    <name evidence="2" type="ORF">CR152_31255</name>
</gene>